<accession>A0AAD0YE03</accession>
<dbReference type="PANTHER" id="PTHR35038:SF8">
    <property type="entry name" value="C-TYPE POLYHEME CYTOCHROME OMCC"/>
    <property type="match status" value="1"/>
</dbReference>
<dbReference type="RefSeq" id="WP_123854778.1">
    <property type="nucleotide sequence ID" value="NZ_CP033912.1"/>
</dbReference>
<dbReference type="GO" id="GO:0016491">
    <property type="term" value="F:oxidoreductase activity"/>
    <property type="evidence" value="ECO:0007669"/>
    <property type="project" value="TreeGrafter"/>
</dbReference>
<dbReference type="SUPFAM" id="SSF48695">
    <property type="entry name" value="Multiheme cytochromes"/>
    <property type="match status" value="1"/>
</dbReference>
<keyword evidence="6" id="KW-1185">Reference proteome</keyword>
<dbReference type="InterPro" id="IPR054337">
    <property type="entry name" value="Mtrc-MtrF-like_dom_II/IV"/>
</dbReference>
<reference evidence="5 6" key="1">
    <citation type="submission" date="2018-11" db="EMBL/GenBank/DDBJ databases">
        <title>Proposal to divide the Flavobacteriaceae and reorganize its genera based on Amino Acid Identity values calculated from whole genome sequences.</title>
        <authorList>
            <person name="Nicholson A.C."/>
            <person name="Gulvik C.A."/>
            <person name="Whitney A.M."/>
            <person name="Humrighouse B.W."/>
            <person name="Bell M."/>
            <person name="Holmes B."/>
            <person name="Steigerwalt A.G."/>
            <person name="Villarma A."/>
            <person name="Sheth M."/>
            <person name="Batra D."/>
            <person name="Pryor J."/>
            <person name="Bernardet J.-F."/>
            <person name="Hugo C."/>
            <person name="Kampfer P."/>
            <person name="Newman J."/>
            <person name="McQuiston J.R."/>
        </authorList>
    </citation>
    <scope>NUCLEOTIDE SEQUENCE [LARGE SCALE GENOMIC DNA]</scope>
    <source>
        <strain evidence="3 5">G0207</strain>
        <strain evidence="4 6">H5143</strain>
    </source>
</reference>
<proteinExistence type="predicted"/>
<dbReference type="InterPro" id="IPR036280">
    <property type="entry name" value="Multihaem_cyt_sf"/>
</dbReference>
<dbReference type="CDD" id="cd08168">
    <property type="entry name" value="Cytochrom_C3"/>
    <property type="match status" value="1"/>
</dbReference>
<evidence type="ECO:0000313" key="6">
    <source>
        <dbReference type="Proteomes" id="UP000281741"/>
    </source>
</evidence>
<sequence>MKKLIVISFIVLFVIGFSYYSQHDYYTPKIILQSQTMPGKLSASHAMLSTNCSSCHTLGKAIDEAKCISCHGDNKMLLERQPTAFHGVIANCSSCHKEHQGADANMRIMDHNELATLGEKIIGDGKKFINLNNSTLPYHPRVSDNVAKLNCASCHATKDKHFGFFGTNCASCHSDKQWTIKEFQHPSVQSVNCSQCHQAPPSHYMMHFEMVSKNVAGKSKEEGNDVVVSQCYACHRTTSWNDIQGVGFYKHH</sequence>
<dbReference type="EMBL" id="CP033915">
    <property type="protein sequence ID" value="AZA87660.1"/>
    <property type="molecule type" value="Genomic_DNA"/>
</dbReference>
<dbReference type="InterPro" id="IPR051829">
    <property type="entry name" value="Multiheme_Cytochr_ET"/>
</dbReference>
<organism evidence="3 5">
    <name type="scientific">Chryseobacterium shandongense</name>
    <dbReference type="NCBI Taxonomy" id="1493872"/>
    <lineage>
        <taxon>Bacteria</taxon>
        <taxon>Pseudomonadati</taxon>
        <taxon>Bacteroidota</taxon>
        <taxon>Flavobacteriia</taxon>
        <taxon>Flavobacteriales</taxon>
        <taxon>Weeksellaceae</taxon>
        <taxon>Chryseobacterium group</taxon>
        <taxon>Chryseobacterium</taxon>
    </lineage>
</organism>
<keyword evidence="1" id="KW-0732">Signal</keyword>
<evidence type="ECO:0000313" key="4">
    <source>
        <dbReference type="EMBL" id="AZA96159.1"/>
    </source>
</evidence>
<dbReference type="Gene3D" id="1.10.1130.10">
    <property type="entry name" value="Flavocytochrome C3, Chain A"/>
    <property type="match status" value="1"/>
</dbReference>
<dbReference type="Pfam" id="PF22113">
    <property type="entry name" value="Mtrc-MtrF_II-IV_dom"/>
    <property type="match status" value="1"/>
</dbReference>
<dbReference type="Proteomes" id="UP000281741">
    <property type="component" value="Chromosome"/>
</dbReference>
<name>A0AAD0YE03_9FLAO</name>
<protein>
    <recommendedName>
        <fullName evidence="2">Outer membrane cytochrome MtrC/MtrF-like domain-containing protein</fullName>
    </recommendedName>
</protein>
<dbReference type="EMBL" id="CP033912">
    <property type="protein sequence ID" value="AZA96159.1"/>
    <property type="molecule type" value="Genomic_DNA"/>
</dbReference>
<dbReference type="Proteomes" id="UP000274073">
    <property type="component" value="Chromosome"/>
</dbReference>
<evidence type="ECO:0000313" key="3">
    <source>
        <dbReference type="EMBL" id="AZA87660.1"/>
    </source>
</evidence>
<dbReference type="PANTHER" id="PTHR35038">
    <property type="entry name" value="DISSIMILATORY SULFITE REDUCTASE SIRA"/>
    <property type="match status" value="1"/>
</dbReference>
<gene>
    <name evidence="3" type="ORF">EG349_13090</name>
    <name evidence="4" type="ORF">EG353_11550</name>
</gene>
<feature type="domain" description="Outer membrane cytochrome MtrC/MtrF-like" evidence="2">
    <location>
        <begin position="61"/>
        <end position="243"/>
    </location>
</feature>
<dbReference type="AlphaFoldDB" id="A0AAD0YE03"/>
<dbReference type="Gene3D" id="3.90.10.10">
    <property type="entry name" value="Cytochrome C3"/>
    <property type="match status" value="1"/>
</dbReference>
<evidence type="ECO:0000313" key="5">
    <source>
        <dbReference type="Proteomes" id="UP000274073"/>
    </source>
</evidence>
<evidence type="ECO:0000259" key="2">
    <source>
        <dbReference type="Pfam" id="PF22113"/>
    </source>
</evidence>
<evidence type="ECO:0000256" key="1">
    <source>
        <dbReference type="ARBA" id="ARBA00022729"/>
    </source>
</evidence>